<dbReference type="PANTHER" id="PTHR33202">
    <property type="entry name" value="ZINC UPTAKE REGULATION PROTEIN"/>
    <property type="match status" value="1"/>
</dbReference>
<evidence type="ECO:0000256" key="13">
    <source>
        <dbReference type="PIRSR" id="PIRSR602481-1"/>
    </source>
</evidence>
<keyword evidence="16" id="KW-1185">Reference proteome</keyword>
<dbReference type="GO" id="GO:0003700">
    <property type="term" value="F:DNA-binding transcription factor activity"/>
    <property type="evidence" value="ECO:0007669"/>
    <property type="project" value="InterPro"/>
</dbReference>
<accession>C6BUP8</accession>
<evidence type="ECO:0000256" key="6">
    <source>
        <dbReference type="ARBA" id="ARBA00022491"/>
    </source>
</evidence>
<dbReference type="InterPro" id="IPR036388">
    <property type="entry name" value="WH-like_DNA-bd_sf"/>
</dbReference>
<evidence type="ECO:0000256" key="7">
    <source>
        <dbReference type="ARBA" id="ARBA00022723"/>
    </source>
</evidence>
<dbReference type="Pfam" id="PF01475">
    <property type="entry name" value="FUR"/>
    <property type="match status" value="1"/>
</dbReference>
<evidence type="ECO:0000256" key="8">
    <source>
        <dbReference type="ARBA" id="ARBA00022833"/>
    </source>
</evidence>
<dbReference type="Gene3D" id="1.10.10.10">
    <property type="entry name" value="Winged helix-like DNA-binding domain superfamily/Winged helix DNA-binding domain"/>
    <property type="match status" value="1"/>
</dbReference>
<evidence type="ECO:0000256" key="14">
    <source>
        <dbReference type="PIRSR" id="PIRSR602481-2"/>
    </source>
</evidence>
<evidence type="ECO:0000256" key="9">
    <source>
        <dbReference type="ARBA" id="ARBA00023004"/>
    </source>
</evidence>
<dbReference type="SUPFAM" id="SSF46785">
    <property type="entry name" value="Winged helix' DNA-binding domain"/>
    <property type="match status" value="1"/>
</dbReference>
<dbReference type="PANTHER" id="PTHR33202:SF2">
    <property type="entry name" value="FERRIC UPTAKE REGULATION PROTEIN"/>
    <property type="match status" value="1"/>
</dbReference>
<dbReference type="Proteomes" id="UP000002601">
    <property type="component" value="Chromosome"/>
</dbReference>
<feature type="binding site" evidence="13">
    <location>
        <position position="97"/>
    </location>
    <ligand>
        <name>Zn(2+)</name>
        <dbReference type="ChEBI" id="CHEBI:29105"/>
    </ligand>
</feature>
<comment type="similarity">
    <text evidence="2">Belongs to the Fur family.</text>
</comment>
<dbReference type="CDD" id="cd07153">
    <property type="entry name" value="Fur_like"/>
    <property type="match status" value="1"/>
</dbReference>
<dbReference type="InterPro" id="IPR043135">
    <property type="entry name" value="Fur_C"/>
</dbReference>
<comment type="cofactor">
    <cofactor evidence="13">
        <name>Zn(2+)</name>
        <dbReference type="ChEBI" id="CHEBI:29105"/>
    </cofactor>
    <text evidence="13">Binds 1 zinc ion per subunit.</text>
</comment>
<evidence type="ECO:0000313" key="15">
    <source>
        <dbReference type="EMBL" id="ACS81842.1"/>
    </source>
</evidence>
<dbReference type="InterPro" id="IPR036390">
    <property type="entry name" value="WH_DNA-bd_sf"/>
</dbReference>
<dbReference type="Gene3D" id="3.30.1490.190">
    <property type="match status" value="1"/>
</dbReference>
<dbReference type="GO" id="GO:0045892">
    <property type="term" value="P:negative regulation of DNA-templated transcription"/>
    <property type="evidence" value="ECO:0007669"/>
    <property type="project" value="TreeGrafter"/>
</dbReference>
<keyword evidence="10" id="KW-0805">Transcription regulation</keyword>
<dbReference type="eggNOG" id="COG0735">
    <property type="taxonomic scope" value="Bacteria"/>
</dbReference>
<evidence type="ECO:0000256" key="1">
    <source>
        <dbReference type="ARBA" id="ARBA00004496"/>
    </source>
</evidence>
<organism evidence="15 16">
    <name type="scientific">Maridesulfovibrio salexigens (strain ATCC 14822 / DSM 2638 / NCIMB 8403 / VKM B-1763)</name>
    <name type="common">Desulfovibrio salexigens</name>
    <dbReference type="NCBI Taxonomy" id="526222"/>
    <lineage>
        <taxon>Bacteria</taxon>
        <taxon>Pseudomonadati</taxon>
        <taxon>Thermodesulfobacteriota</taxon>
        <taxon>Desulfovibrionia</taxon>
        <taxon>Desulfovibrionales</taxon>
        <taxon>Desulfovibrionaceae</taxon>
        <taxon>Maridesulfovibrio</taxon>
    </lineage>
</organism>
<feature type="binding site" evidence="13">
    <location>
        <position position="140"/>
    </location>
    <ligand>
        <name>Zn(2+)</name>
        <dbReference type="ChEBI" id="CHEBI:29105"/>
    </ligand>
</feature>
<dbReference type="FunFam" id="3.30.1490.190:FF:000001">
    <property type="entry name" value="Ferric uptake regulation protein"/>
    <property type="match status" value="1"/>
</dbReference>
<feature type="binding site" evidence="14">
    <location>
        <position position="129"/>
    </location>
    <ligand>
        <name>Fe cation</name>
        <dbReference type="ChEBI" id="CHEBI:24875"/>
    </ligand>
</feature>
<keyword evidence="5" id="KW-0963">Cytoplasm</keyword>
<feature type="binding site" evidence="14">
    <location>
        <position position="91"/>
    </location>
    <ligand>
        <name>Fe cation</name>
        <dbReference type="ChEBI" id="CHEBI:24875"/>
    </ligand>
</feature>
<dbReference type="EMBL" id="CP001649">
    <property type="protein sequence ID" value="ACS81842.1"/>
    <property type="molecule type" value="Genomic_DNA"/>
</dbReference>
<evidence type="ECO:0000256" key="2">
    <source>
        <dbReference type="ARBA" id="ARBA00007957"/>
    </source>
</evidence>
<dbReference type="GO" id="GO:0000976">
    <property type="term" value="F:transcription cis-regulatory region binding"/>
    <property type="evidence" value="ECO:0007669"/>
    <property type="project" value="TreeGrafter"/>
</dbReference>
<comment type="subunit">
    <text evidence="3">Homodimer.</text>
</comment>
<sequence length="146" mass="16991">MKSAQDIFTEYLTRQRLKMTPQRRTILEVFLAEEGHISSEELYNLVRTEDSSIGQATVYRTLKLLADSGIAKSVDFNDGVIRYEHKYGHEHHDHLVCERCGKTIEAVDNEIEHLQEELARKYGFELTHHEMYLFGVCKECQGKSEK</sequence>
<evidence type="ECO:0000256" key="3">
    <source>
        <dbReference type="ARBA" id="ARBA00011738"/>
    </source>
</evidence>
<keyword evidence="8 13" id="KW-0862">Zinc</keyword>
<keyword evidence="6" id="KW-0678">Repressor</keyword>
<keyword evidence="11" id="KW-0238">DNA-binding</keyword>
<feature type="binding site" evidence="14">
    <location>
        <position position="93"/>
    </location>
    <ligand>
        <name>Fe cation</name>
        <dbReference type="ChEBI" id="CHEBI:24875"/>
    </ligand>
</feature>
<name>C6BUP8_MARSD</name>
<dbReference type="KEGG" id="dsa:Desal_3797"/>
<feature type="binding site" evidence="13">
    <location>
        <position position="100"/>
    </location>
    <ligand>
        <name>Zn(2+)</name>
        <dbReference type="ChEBI" id="CHEBI:29105"/>
    </ligand>
</feature>
<dbReference type="GO" id="GO:0005829">
    <property type="term" value="C:cytosol"/>
    <property type="evidence" value="ECO:0007669"/>
    <property type="project" value="TreeGrafter"/>
</dbReference>
<dbReference type="HOGENOM" id="CLU_096072_3_1_7"/>
<keyword evidence="7 13" id="KW-0479">Metal-binding</keyword>
<evidence type="ECO:0000313" key="16">
    <source>
        <dbReference type="Proteomes" id="UP000002601"/>
    </source>
</evidence>
<evidence type="ECO:0000256" key="11">
    <source>
        <dbReference type="ARBA" id="ARBA00023125"/>
    </source>
</evidence>
<feature type="binding site" evidence="13">
    <location>
        <position position="137"/>
    </location>
    <ligand>
        <name>Zn(2+)</name>
        <dbReference type="ChEBI" id="CHEBI:29105"/>
    </ligand>
</feature>
<comment type="subcellular location">
    <subcellularLocation>
        <location evidence="1">Cytoplasm</location>
    </subcellularLocation>
</comment>
<keyword evidence="12" id="KW-0804">Transcription</keyword>
<dbReference type="OrthoDB" id="8659436at2"/>
<dbReference type="STRING" id="526222.Desal_3797"/>
<comment type="cofactor">
    <cofactor evidence="14">
        <name>Mn(2+)</name>
        <dbReference type="ChEBI" id="CHEBI:29035"/>
    </cofactor>
    <cofactor evidence="14">
        <name>Fe(2+)</name>
        <dbReference type="ChEBI" id="CHEBI:29033"/>
    </cofactor>
    <text evidence="14">Binds 1 Mn(2+) or Fe(2+) ion per subunit.</text>
</comment>
<dbReference type="GO" id="GO:1900376">
    <property type="term" value="P:regulation of secondary metabolite biosynthetic process"/>
    <property type="evidence" value="ECO:0007669"/>
    <property type="project" value="TreeGrafter"/>
</dbReference>
<dbReference type="AlphaFoldDB" id="C6BUP8"/>
<reference evidence="15 16" key="1">
    <citation type="submission" date="2009-06" db="EMBL/GenBank/DDBJ databases">
        <title>Complete sequence of Desulfovibrio salexigens DSM 2638.</title>
        <authorList>
            <consortium name="US DOE Joint Genome Institute"/>
            <person name="Lucas S."/>
            <person name="Copeland A."/>
            <person name="Lapidus A."/>
            <person name="Glavina del Rio T."/>
            <person name="Tice H."/>
            <person name="Bruce D."/>
            <person name="Goodwin L."/>
            <person name="Pitluck S."/>
            <person name="Munk A.C."/>
            <person name="Brettin T."/>
            <person name="Detter J.C."/>
            <person name="Han C."/>
            <person name="Tapia R."/>
            <person name="Larimer F."/>
            <person name="Land M."/>
            <person name="Hauser L."/>
            <person name="Kyrpides N."/>
            <person name="Anderson I."/>
            <person name="Wall J.D."/>
            <person name="Arkin A.P."/>
            <person name="Dehal P."/>
            <person name="Chivian D."/>
            <person name="Giles B."/>
            <person name="Hazen T.C."/>
        </authorList>
    </citation>
    <scope>NUCLEOTIDE SEQUENCE [LARGE SCALE GENOMIC DNA]</scope>
    <source>
        <strain evidence="16">ATCC 14822 / DSM 2638 / NCIMB 8403 / VKM B-1763</strain>
    </source>
</reference>
<evidence type="ECO:0000256" key="12">
    <source>
        <dbReference type="ARBA" id="ARBA00023163"/>
    </source>
</evidence>
<dbReference type="InterPro" id="IPR002481">
    <property type="entry name" value="FUR"/>
</dbReference>
<keyword evidence="9 14" id="KW-0408">Iron</keyword>
<evidence type="ECO:0000256" key="5">
    <source>
        <dbReference type="ARBA" id="ARBA00022490"/>
    </source>
</evidence>
<dbReference type="RefSeq" id="WP_015853658.1">
    <property type="nucleotide sequence ID" value="NC_012881.1"/>
</dbReference>
<feature type="binding site" evidence="14">
    <location>
        <position position="112"/>
    </location>
    <ligand>
        <name>Fe cation</name>
        <dbReference type="ChEBI" id="CHEBI:24875"/>
    </ligand>
</feature>
<evidence type="ECO:0000256" key="4">
    <source>
        <dbReference type="ARBA" id="ARBA00020910"/>
    </source>
</evidence>
<proteinExistence type="inferred from homology"/>
<gene>
    <name evidence="15" type="ordered locus">Desal_3797</name>
</gene>
<dbReference type="GO" id="GO:0008270">
    <property type="term" value="F:zinc ion binding"/>
    <property type="evidence" value="ECO:0007669"/>
    <property type="project" value="TreeGrafter"/>
</dbReference>
<protein>
    <recommendedName>
        <fullName evidence="4">Ferric uptake regulation protein</fullName>
    </recommendedName>
</protein>
<evidence type="ECO:0000256" key="10">
    <source>
        <dbReference type="ARBA" id="ARBA00023015"/>
    </source>
</evidence>